<dbReference type="KEGG" id="bmei:Spa11_18810"/>
<dbReference type="Gene3D" id="3.30.420.10">
    <property type="entry name" value="Ribonuclease H-like superfamily/Ribonuclease H"/>
    <property type="match status" value="1"/>
</dbReference>
<evidence type="ECO:0000256" key="2">
    <source>
        <dbReference type="ARBA" id="ARBA00022801"/>
    </source>
</evidence>
<dbReference type="CDD" id="cd06127">
    <property type="entry name" value="DEDDh"/>
    <property type="match status" value="1"/>
</dbReference>
<dbReference type="GO" id="GO:0003676">
    <property type="term" value="F:nucleic acid binding"/>
    <property type="evidence" value="ECO:0007669"/>
    <property type="project" value="InterPro"/>
</dbReference>
<dbReference type="GO" id="GO:0008408">
    <property type="term" value="F:3'-5' exonuclease activity"/>
    <property type="evidence" value="ECO:0007669"/>
    <property type="project" value="TreeGrafter"/>
</dbReference>
<organism evidence="5 6">
    <name type="scientific">Botrimarina mediterranea</name>
    <dbReference type="NCBI Taxonomy" id="2528022"/>
    <lineage>
        <taxon>Bacteria</taxon>
        <taxon>Pseudomonadati</taxon>
        <taxon>Planctomycetota</taxon>
        <taxon>Planctomycetia</taxon>
        <taxon>Pirellulales</taxon>
        <taxon>Lacipirellulaceae</taxon>
        <taxon>Botrimarina</taxon>
    </lineage>
</organism>
<dbReference type="SUPFAM" id="SSF53098">
    <property type="entry name" value="Ribonuclease H-like"/>
    <property type="match status" value="1"/>
</dbReference>
<evidence type="ECO:0000256" key="3">
    <source>
        <dbReference type="ARBA" id="ARBA00022839"/>
    </source>
</evidence>
<dbReference type="InterPro" id="IPR013520">
    <property type="entry name" value="Ribonucl_H"/>
</dbReference>
<keyword evidence="3" id="KW-0269">Exonuclease</keyword>
<reference evidence="5 6" key="1">
    <citation type="submission" date="2019-02" db="EMBL/GenBank/DDBJ databases">
        <title>Deep-cultivation of Planctomycetes and their phenomic and genomic characterization uncovers novel biology.</title>
        <authorList>
            <person name="Wiegand S."/>
            <person name="Jogler M."/>
            <person name="Boedeker C."/>
            <person name="Pinto D."/>
            <person name="Vollmers J."/>
            <person name="Rivas-Marin E."/>
            <person name="Kohn T."/>
            <person name="Peeters S.H."/>
            <person name="Heuer A."/>
            <person name="Rast P."/>
            <person name="Oberbeckmann S."/>
            <person name="Bunk B."/>
            <person name="Jeske O."/>
            <person name="Meyerdierks A."/>
            <person name="Storesund J.E."/>
            <person name="Kallscheuer N."/>
            <person name="Luecker S."/>
            <person name="Lage O.M."/>
            <person name="Pohl T."/>
            <person name="Merkel B.J."/>
            <person name="Hornburger P."/>
            <person name="Mueller R.-W."/>
            <person name="Bruemmer F."/>
            <person name="Labrenz M."/>
            <person name="Spormann A.M."/>
            <person name="Op den Camp H."/>
            <person name="Overmann J."/>
            <person name="Amann R."/>
            <person name="Jetten M.S.M."/>
            <person name="Mascher T."/>
            <person name="Medema M.H."/>
            <person name="Devos D.P."/>
            <person name="Kaster A.-K."/>
            <person name="Ovreas L."/>
            <person name="Rohde M."/>
            <person name="Galperin M.Y."/>
            <person name="Jogler C."/>
        </authorList>
    </citation>
    <scope>NUCLEOTIDE SEQUENCE [LARGE SCALE GENOMIC DNA]</scope>
    <source>
        <strain evidence="5 6">Spa11</strain>
    </source>
</reference>
<dbReference type="InterPro" id="IPR012337">
    <property type="entry name" value="RNaseH-like_sf"/>
</dbReference>
<dbReference type="AlphaFoldDB" id="A0A518K7A1"/>
<name>A0A518K7A1_9BACT</name>
<keyword evidence="2" id="KW-0378">Hydrolase</keyword>
<sequence length="205" mass="23038">MKQRETLIFVDIETAGIGPKAPIIELAAVAVESGSYRELDALEMKVAFEMKDASPRSLGVTKFSPSAWQRYALPPEDAAAKLAVFLHRHATKQVLSKKPPMSHRVARFAGYHGDFDAVRLRDWATRLGVYLPIRRRTLCVLQRTLWFFEENQGLAPPEDFKLATVAQHLGLSARPTHSALDDVRATVELARRLAEYNRITNTRTA</sequence>
<evidence type="ECO:0000256" key="1">
    <source>
        <dbReference type="ARBA" id="ARBA00022722"/>
    </source>
</evidence>
<dbReference type="Proteomes" id="UP000316426">
    <property type="component" value="Chromosome"/>
</dbReference>
<evidence type="ECO:0000259" key="4">
    <source>
        <dbReference type="SMART" id="SM00479"/>
    </source>
</evidence>
<dbReference type="PANTHER" id="PTHR30231">
    <property type="entry name" value="DNA POLYMERASE III SUBUNIT EPSILON"/>
    <property type="match status" value="1"/>
</dbReference>
<evidence type="ECO:0000313" key="6">
    <source>
        <dbReference type="Proteomes" id="UP000316426"/>
    </source>
</evidence>
<feature type="domain" description="Exonuclease" evidence="4">
    <location>
        <begin position="6"/>
        <end position="199"/>
    </location>
</feature>
<dbReference type="RefSeq" id="WP_145111106.1">
    <property type="nucleotide sequence ID" value="NZ_CP036349.1"/>
</dbReference>
<gene>
    <name evidence="5" type="ORF">Spa11_18810</name>
</gene>
<dbReference type="EMBL" id="CP036349">
    <property type="protein sequence ID" value="QDV73682.1"/>
    <property type="molecule type" value="Genomic_DNA"/>
</dbReference>
<keyword evidence="1" id="KW-0540">Nuclease</keyword>
<dbReference type="InterPro" id="IPR036397">
    <property type="entry name" value="RNaseH_sf"/>
</dbReference>
<accession>A0A518K7A1</accession>
<dbReference type="PANTHER" id="PTHR30231:SF4">
    <property type="entry name" value="PROTEIN NEN2"/>
    <property type="match status" value="1"/>
</dbReference>
<proteinExistence type="predicted"/>
<keyword evidence="6" id="KW-1185">Reference proteome</keyword>
<dbReference type="SMART" id="SM00479">
    <property type="entry name" value="EXOIII"/>
    <property type="match status" value="1"/>
</dbReference>
<dbReference type="GO" id="GO:0006259">
    <property type="term" value="P:DNA metabolic process"/>
    <property type="evidence" value="ECO:0007669"/>
    <property type="project" value="UniProtKB-ARBA"/>
</dbReference>
<evidence type="ECO:0000313" key="5">
    <source>
        <dbReference type="EMBL" id="QDV73682.1"/>
    </source>
</evidence>
<protein>
    <recommendedName>
        <fullName evidence="4">Exonuclease domain-containing protein</fullName>
    </recommendedName>
</protein>